<proteinExistence type="predicted"/>
<dbReference type="OrthoDB" id="423499at2759"/>
<name>A0A812PVS1_9DINO</name>
<accession>A0A812PVS1</accession>
<comment type="caution">
    <text evidence="1">The sequence shown here is derived from an EMBL/GenBank/DDBJ whole genome shotgun (WGS) entry which is preliminary data.</text>
</comment>
<dbReference type="Proteomes" id="UP000604046">
    <property type="component" value="Unassembled WGS sequence"/>
</dbReference>
<gene>
    <name evidence="1" type="primary">Eef2k</name>
    <name evidence="1" type="ORF">SNAT2548_LOCUS19904</name>
</gene>
<protein>
    <submittedName>
        <fullName evidence="1">Eef2k protein</fullName>
    </submittedName>
</protein>
<evidence type="ECO:0000313" key="2">
    <source>
        <dbReference type="Proteomes" id="UP000604046"/>
    </source>
</evidence>
<feature type="non-terminal residue" evidence="1">
    <location>
        <position position="542"/>
    </location>
</feature>
<dbReference type="Gene3D" id="1.25.40.10">
    <property type="entry name" value="Tetratricopeptide repeat domain"/>
    <property type="match status" value="1"/>
</dbReference>
<reference evidence="1" key="1">
    <citation type="submission" date="2021-02" db="EMBL/GenBank/DDBJ databases">
        <authorList>
            <person name="Dougan E. K."/>
            <person name="Rhodes N."/>
            <person name="Thang M."/>
            <person name="Chan C."/>
        </authorList>
    </citation>
    <scope>NUCLEOTIDE SEQUENCE</scope>
</reference>
<keyword evidence="2" id="KW-1185">Reference proteome</keyword>
<dbReference type="InterPro" id="IPR011990">
    <property type="entry name" value="TPR-like_helical_dom_sf"/>
</dbReference>
<sequence>CNSVCHQLGLTPFAHSPMPGEGAATEYGRAGDDAPDEDVVIRPAEPSSLVLAVGKGKNMRAEIYRHVHFALAMLHARHVQANAEFIGHNVLTSPAQGLFHLQVSAQLGSIPGALALACLHLSIRPRKGVLRALGTSLQRPLTLDESAAFPYILQAAESGVARAMSAAAYAYERGLGCAISATDSVHWYRKALAALSTLEDDTEEDREAERLPGGALEEHQILSALAHLYELGGDGLAPNPRLAWQFQLLANSRARREAVESEEESSPVDVLLRLATPFAVNSPANLKEERAVAVAADKSRIFLNKPGSCDVVEFGNAYAKSWGRSVFSQPRAFCVPRRGSCYDFEYEASMFPRLLVTRRRRGFHGGILLSVSYLHFPKGQLSGLDANGYTVQLRPAWSDERGCAMRLSTVVNGHADFERCDRCIFWFSPNAAQCLLLPNTWQYRELGAICGSTHVECQLDVHRGLPANANKGGCAMRPLLCRALLFAADRTQEARRRRLRLAREYYPVPAVPRVAVRVLQPAVFTPVQAARCQGCMEFELER</sequence>
<dbReference type="EMBL" id="CAJNDS010002191">
    <property type="protein sequence ID" value="CAE7366437.1"/>
    <property type="molecule type" value="Genomic_DNA"/>
</dbReference>
<organism evidence="1 2">
    <name type="scientific">Symbiodinium natans</name>
    <dbReference type="NCBI Taxonomy" id="878477"/>
    <lineage>
        <taxon>Eukaryota</taxon>
        <taxon>Sar</taxon>
        <taxon>Alveolata</taxon>
        <taxon>Dinophyceae</taxon>
        <taxon>Suessiales</taxon>
        <taxon>Symbiodiniaceae</taxon>
        <taxon>Symbiodinium</taxon>
    </lineage>
</organism>
<dbReference type="AlphaFoldDB" id="A0A812PVS1"/>
<dbReference type="SUPFAM" id="SSF81901">
    <property type="entry name" value="HCP-like"/>
    <property type="match status" value="1"/>
</dbReference>
<evidence type="ECO:0000313" key="1">
    <source>
        <dbReference type="EMBL" id="CAE7366437.1"/>
    </source>
</evidence>